<sequence length="374" mass="42243">MGFVRRTASSCNTRVPGPRRALAFSSLDEASVRTVLECIDLSHVRTLVVADGRARIVPFARRLDAQPPTSLTHLTHVVLEDYSWNISDEDSWYFEDGSFSLDAPNLETLKLKNCFLDLICPALTSLDIEYDGCLSPRAGGEKVASALLHCPGLKTLRLRNSLNFEVFDNVVQTGWPALLINITELPDLEHLSLTGPAHSIEELLWLIWFPPTTVVHLDLARCFHEYLSQEFSTIAVEHDIRFGQEITRVRMWKTASLVELTPAIRFGTSMKDNDLNPHFEVIVQDHSATRWSTVINCFARKVRSDSVYSLALTLPFTEYSGEAVKRWIGIFDRFPNLKVLFPKHHVLRALDDSDHGSEHRMRSFVANLTASSLV</sequence>
<comment type="caution">
    <text evidence="1">The sequence shown here is derived from an EMBL/GenBank/DDBJ whole genome shotgun (WGS) entry which is preliminary data.</text>
</comment>
<accession>A0ACB8QLZ7</accession>
<dbReference type="EMBL" id="MU273540">
    <property type="protein sequence ID" value="KAI0032650.1"/>
    <property type="molecule type" value="Genomic_DNA"/>
</dbReference>
<reference evidence="1" key="1">
    <citation type="submission" date="2021-02" db="EMBL/GenBank/DDBJ databases">
        <authorList>
            <consortium name="DOE Joint Genome Institute"/>
            <person name="Ahrendt S."/>
            <person name="Looney B.P."/>
            <person name="Miyauchi S."/>
            <person name="Morin E."/>
            <person name="Drula E."/>
            <person name="Courty P.E."/>
            <person name="Chicoki N."/>
            <person name="Fauchery L."/>
            <person name="Kohler A."/>
            <person name="Kuo A."/>
            <person name="Labutti K."/>
            <person name="Pangilinan J."/>
            <person name="Lipzen A."/>
            <person name="Riley R."/>
            <person name="Andreopoulos W."/>
            <person name="He G."/>
            <person name="Johnson J."/>
            <person name="Barry K.W."/>
            <person name="Grigoriev I.V."/>
            <person name="Nagy L."/>
            <person name="Hibbett D."/>
            <person name="Henrissat B."/>
            <person name="Matheny P.B."/>
            <person name="Labbe J."/>
            <person name="Martin F."/>
        </authorList>
    </citation>
    <scope>NUCLEOTIDE SEQUENCE</scope>
    <source>
        <strain evidence="1">EC-137</strain>
    </source>
</reference>
<evidence type="ECO:0000313" key="2">
    <source>
        <dbReference type="Proteomes" id="UP000814128"/>
    </source>
</evidence>
<name>A0ACB8QLZ7_9AGAM</name>
<evidence type="ECO:0000313" key="1">
    <source>
        <dbReference type="EMBL" id="KAI0032650.1"/>
    </source>
</evidence>
<dbReference type="Proteomes" id="UP000814128">
    <property type="component" value="Unassembled WGS sequence"/>
</dbReference>
<proteinExistence type="predicted"/>
<protein>
    <submittedName>
        <fullName evidence="1">Uncharacterized protein</fullName>
    </submittedName>
</protein>
<reference evidence="1" key="2">
    <citation type="journal article" date="2022" name="New Phytol.">
        <title>Evolutionary transition to the ectomycorrhizal habit in the genomes of a hyperdiverse lineage of mushroom-forming fungi.</title>
        <authorList>
            <person name="Looney B."/>
            <person name="Miyauchi S."/>
            <person name="Morin E."/>
            <person name="Drula E."/>
            <person name="Courty P.E."/>
            <person name="Kohler A."/>
            <person name="Kuo A."/>
            <person name="LaButti K."/>
            <person name="Pangilinan J."/>
            <person name="Lipzen A."/>
            <person name="Riley R."/>
            <person name="Andreopoulos W."/>
            <person name="He G."/>
            <person name="Johnson J."/>
            <person name="Nolan M."/>
            <person name="Tritt A."/>
            <person name="Barry K.W."/>
            <person name="Grigoriev I.V."/>
            <person name="Nagy L.G."/>
            <person name="Hibbett D."/>
            <person name="Henrissat B."/>
            <person name="Matheny P.B."/>
            <person name="Labbe J."/>
            <person name="Martin F.M."/>
        </authorList>
    </citation>
    <scope>NUCLEOTIDE SEQUENCE</scope>
    <source>
        <strain evidence="1">EC-137</strain>
    </source>
</reference>
<organism evidence="1 2">
    <name type="scientific">Vararia minispora EC-137</name>
    <dbReference type="NCBI Taxonomy" id="1314806"/>
    <lineage>
        <taxon>Eukaryota</taxon>
        <taxon>Fungi</taxon>
        <taxon>Dikarya</taxon>
        <taxon>Basidiomycota</taxon>
        <taxon>Agaricomycotina</taxon>
        <taxon>Agaricomycetes</taxon>
        <taxon>Russulales</taxon>
        <taxon>Lachnocladiaceae</taxon>
        <taxon>Vararia</taxon>
    </lineage>
</organism>
<gene>
    <name evidence="1" type="ORF">K488DRAFT_85692</name>
</gene>
<keyword evidence="2" id="KW-1185">Reference proteome</keyword>